<evidence type="ECO:0000259" key="1">
    <source>
        <dbReference type="PROSITE" id="PS50994"/>
    </source>
</evidence>
<dbReference type="PANTHER" id="PTHR10948">
    <property type="entry name" value="TRANSPOSASE"/>
    <property type="match status" value="1"/>
</dbReference>
<feature type="non-terminal residue" evidence="2">
    <location>
        <position position="1"/>
    </location>
</feature>
<dbReference type="AlphaFoldDB" id="K1RS22"/>
<dbReference type="InterPro" id="IPR001584">
    <property type="entry name" value="Integrase_cat-core"/>
</dbReference>
<sequence>IQTFIFENTGLMIGLLKQHKTAEEMSNSLNYFQDILSDEMFKKLFGLLLTDRGSEFAKPNLFEINQETGEIRGNIFYCDAQMASQKPHVENNHIFIRNILQKKKSMKELTQDKLDLMFSHINSVPRKSLGGKSPYQAFEFFYGKETLDKLHIQKIEKDKVTLQPYLLQ</sequence>
<dbReference type="GO" id="GO:0003676">
    <property type="term" value="F:nucleic acid binding"/>
    <property type="evidence" value="ECO:0007669"/>
    <property type="project" value="InterPro"/>
</dbReference>
<organism evidence="2">
    <name type="scientific">human gut metagenome</name>
    <dbReference type="NCBI Taxonomy" id="408170"/>
    <lineage>
        <taxon>unclassified sequences</taxon>
        <taxon>metagenomes</taxon>
        <taxon>organismal metagenomes</taxon>
    </lineage>
</organism>
<proteinExistence type="predicted"/>
<dbReference type="Gene3D" id="3.30.420.10">
    <property type="entry name" value="Ribonuclease H-like superfamily/Ribonuclease H"/>
    <property type="match status" value="1"/>
</dbReference>
<dbReference type="PANTHER" id="PTHR10948:SF23">
    <property type="entry name" value="TRANSPOSASE INSI FOR INSERTION SEQUENCE ELEMENT IS30A-RELATED"/>
    <property type="match status" value="1"/>
</dbReference>
<protein>
    <submittedName>
        <fullName evidence="2">Transposase</fullName>
    </submittedName>
</protein>
<dbReference type="SUPFAM" id="SSF53098">
    <property type="entry name" value="Ribonuclease H-like"/>
    <property type="match status" value="1"/>
</dbReference>
<dbReference type="InterPro" id="IPR051917">
    <property type="entry name" value="Transposase-Integrase"/>
</dbReference>
<gene>
    <name evidence="2" type="ORF">OBE_13629</name>
</gene>
<reference evidence="2" key="1">
    <citation type="journal article" date="2013" name="Environ. Microbiol.">
        <title>Microbiota from the distal guts of lean and obese adolescents exhibit partial functional redundancy besides clear differences in community structure.</title>
        <authorList>
            <person name="Ferrer M."/>
            <person name="Ruiz A."/>
            <person name="Lanza F."/>
            <person name="Haange S.B."/>
            <person name="Oberbach A."/>
            <person name="Till H."/>
            <person name="Bargiela R."/>
            <person name="Campoy C."/>
            <person name="Segura M.T."/>
            <person name="Richter M."/>
            <person name="von Bergen M."/>
            <person name="Seifert J."/>
            <person name="Suarez A."/>
        </authorList>
    </citation>
    <scope>NUCLEOTIDE SEQUENCE</scope>
</reference>
<comment type="caution">
    <text evidence="2">The sequence shown here is derived from an EMBL/GenBank/DDBJ whole genome shotgun (WGS) entry which is preliminary data.</text>
</comment>
<dbReference type="InterPro" id="IPR036397">
    <property type="entry name" value="RNaseH_sf"/>
</dbReference>
<feature type="domain" description="Integrase catalytic" evidence="1">
    <location>
        <begin position="1"/>
        <end position="142"/>
    </location>
</feature>
<dbReference type="EMBL" id="AJWZ01009413">
    <property type="protein sequence ID" value="EKC51397.1"/>
    <property type="molecule type" value="Genomic_DNA"/>
</dbReference>
<dbReference type="GO" id="GO:0015074">
    <property type="term" value="P:DNA integration"/>
    <property type="evidence" value="ECO:0007669"/>
    <property type="project" value="InterPro"/>
</dbReference>
<dbReference type="PROSITE" id="PS50994">
    <property type="entry name" value="INTEGRASE"/>
    <property type="match status" value="1"/>
</dbReference>
<accession>K1RS22</accession>
<evidence type="ECO:0000313" key="2">
    <source>
        <dbReference type="EMBL" id="EKC51397.1"/>
    </source>
</evidence>
<dbReference type="GO" id="GO:0004803">
    <property type="term" value="F:transposase activity"/>
    <property type="evidence" value="ECO:0007669"/>
    <property type="project" value="TreeGrafter"/>
</dbReference>
<name>K1RS22_9ZZZZ</name>
<dbReference type="InterPro" id="IPR012337">
    <property type="entry name" value="RNaseH-like_sf"/>
</dbReference>
<dbReference type="GO" id="GO:0032196">
    <property type="term" value="P:transposition"/>
    <property type="evidence" value="ECO:0007669"/>
    <property type="project" value="TreeGrafter"/>
</dbReference>
<dbReference type="GO" id="GO:0005829">
    <property type="term" value="C:cytosol"/>
    <property type="evidence" value="ECO:0007669"/>
    <property type="project" value="TreeGrafter"/>
</dbReference>